<organism evidence="9 10">
    <name type="scientific">Candidatus Bipolaricaulis anaerobius</name>
    <dbReference type="NCBI Taxonomy" id="2026885"/>
    <lineage>
        <taxon>Bacteria</taxon>
        <taxon>Candidatus Bipolaricaulota</taxon>
        <taxon>Candidatus Bipolaricaulia</taxon>
        <taxon>Candidatus Bipolaricaulales</taxon>
        <taxon>Candidatus Bipolaricaulaceae</taxon>
        <taxon>Candidatus Bipolaricaulis</taxon>
    </lineage>
</organism>
<name>A0A2X3KYL4_9BACT</name>
<dbReference type="RefSeq" id="WP_122030799.1">
    <property type="nucleotide sequence ID" value="NZ_LS483254.1"/>
</dbReference>
<comment type="subcellular location">
    <subcellularLocation>
        <location evidence="7">Cytoplasm</location>
    </subcellularLocation>
</comment>
<dbReference type="InterPro" id="IPR030048">
    <property type="entry name" value="SurE"/>
</dbReference>
<evidence type="ECO:0000256" key="3">
    <source>
        <dbReference type="ARBA" id="ARBA00022490"/>
    </source>
</evidence>
<dbReference type="OrthoDB" id="9780815at2"/>
<evidence type="ECO:0000256" key="2">
    <source>
        <dbReference type="ARBA" id="ARBA00011062"/>
    </source>
</evidence>
<sequence>MERPFILVTNDDGYLSPGLLALRRALATVGEPWVLAPDRNWSAASRTRIFHKPLRFSSAHLPDGEEVHVTNGSPSDCVLLALLGLAPRRPDLVVAGINMGANIGHDVTYSGTVAAAMEGASAGIPAIAVSLDLGPDEGREGNPDYERAAALTARVARLALAERDALVRTLINVNVPRGVPKGVRVTRLGGKIWTDDLVRGEDPRGRSYYWLAGEMLSSPPAGEEDTDVWAVLSGYVSITPLHLDLTAYAVLNKLRRWEEEIRVGDAA</sequence>
<comment type="similarity">
    <text evidence="2 7">Belongs to the SurE nucleotidase family.</text>
</comment>
<evidence type="ECO:0000256" key="5">
    <source>
        <dbReference type="ARBA" id="ARBA00022741"/>
    </source>
</evidence>
<evidence type="ECO:0000256" key="6">
    <source>
        <dbReference type="ARBA" id="ARBA00022801"/>
    </source>
</evidence>
<dbReference type="EC" id="3.1.3.5" evidence="7"/>
<keyword evidence="3 7" id="KW-0963">Cytoplasm</keyword>
<proteinExistence type="inferred from homology"/>
<evidence type="ECO:0000256" key="7">
    <source>
        <dbReference type="HAMAP-Rule" id="MF_00060"/>
    </source>
</evidence>
<protein>
    <recommendedName>
        <fullName evidence="7">5'-nucleotidase SurE</fullName>
        <ecNumber evidence="7">3.1.3.5</ecNumber>
    </recommendedName>
    <alternativeName>
        <fullName evidence="7">Nucleoside 5'-monophosphate phosphohydrolase</fullName>
    </alternativeName>
</protein>
<evidence type="ECO:0000259" key="8">
    <source>
        <dbReference type="Pfam" id="PF01975"/>
    </source>
</evidence>
<keyword evidence="4 7" id="KW-0479">Metal-binding</keyword>
<comment type="function">
    <text evidence="7">Nucleotidase that shows phosphatase activity on nucleoside 5'-monophosphates.</text>
</comment>
<dbReference type="PANTHER" id="PTHR30457:SF12">
    <property type="entry name" value="5'_3'-NUCLEOTIDASE SURE"/>
    <property type="match status" value="1"/>
</dbReference>
<feature type="binding site" evidence="7">
    <location>
        <position position="11"/>
    </location>
    <ligand>
        <name>a divalent metal cation</name>
        <dbReference type="ChEBI" id="CHEBI:60240"/>
    </ligand>
</feature>
<comment type="catalytic activity">
    <reaction evidence="1 7">
        <text>a ribonucleoside 5'-phosphate + H2O = a ribonucleoside + phosphate</text>
        <dbReference type="Rhea" id="RHEA:12484"/>
        <dbReference type="ChEBI" id="CHEBI:15377"/>
        <dbReference type="ChEBI" id="CHEBI:18254"/>
        <dbReference type="ChEBI" id="CHEBI:43474"/>
        <dbReference type="ChEBI" id="CHEBI:58043"/>
        <dbReference type="EC" id="3.1.3.5"/>
    </reaction>
</comment>
<dbReference type="PANTHER" id="PTHR30457">
    <property type="entry name" value="5'-NUCLEOTIDASE SURE"/>
    <property type="match status" value="1"/>
</dbReference>
<dbReference type="GO" id="GO:0008253">
    <property type="term" value="F:5'-nucleotidase activity"/>
    <property type="evidence" value="ECO:0007669"/>
    <property type="project" value="UniProtKB-UniRule"/>
</dbReference>
<dbReference type="Gene3D" id="3.40.1210.10">
    <property type="entry name" value="Survival protein SurE-like phosphatase/nucleotidase"/>
    <property type="match status" value="1"/>
</dbReference>
<comment type="cofactor">
    <cofactor evidence="7">
        <name>a divalent metal cation</name>
        <dbReference type="ChEBI" id="CHEBI:60240"/>
    </cofactor>
    <text evidence="7">Binds 1 divalent metal cation per subunit.</text>
</comment>
<dbReference type="NCBIfam" id="TIGR00087">
    <property type="entry name" value="surE"/>
    <property type="match status" value="1"/>
</dbReference>
<evidence type="ECO:0000256" key="4">
    <source>
        <dbReference type="ARBA" id="ARBA00022723"/>
    </source>
</evidence>
<dbReference type="Pfam" id="PF01975">
    <property type="entry name" value="SurE"/>
    <property type="match status" value="1"/>
</dbReference>
<feature type="binding site" evidence="7">
    <location>
        <position position="12"/>
    </location>
    <ligand>
        <name>a divalent metal cation</name>
        <dbReference type="ChEBI" id="CHEBI:60240"/>
    </ligand>
</feature>
<dbReference type="InterPro" id="IPR036523">
    <property type="entry name" value="SurE-like_sf"/>
</dbReference>
<dbReference type="KEGG" id="bana:BARAN1_0582"/>
<dbReference type="SUPFAM" id="SSF64167">
    <property type="entry name" value="SurE-like"/>
    <property type="match status" value="1"/>
</dbReference>
<dbReference type="GO" id="GO:0005737">
    <property type="term" value="C:cytoplasm"/>
    <property type="evidence" value="ECO:0007669"/>
    <property type="project" value="UniProtKB-SubCell"/>
</dbReference>
<accession>A0A2X3KYL4</accession>
<keyword evidence="6 7" id="KW-0378">Hydrolase</keyword>
<dbReference type="GO" id="GO:0000166">
    <property type="term" value="F:nucleotide binding"/>
    <property type="evidence" value="ECO:0007669"/>
    <property type="project" value="UniProtKB-KW"/>
</dbReference>
<gene>
    <name evidence="7 9" type="primary">surE</name>
    <name evidence="9" type="ORF">BARAN1_0582</name>
</gene>
<evidence type="ECO:0000313" key="9">
    <source>
        <dbReference type="EMBL" id="SQD92606.1"/>
    </source>
</evidence>
<dbReference type="GO" id="GO:0046872">
    <property type="term" value="F:metal ion binding"/>
    <property type="evidence" value="ECO:0007669"/>
    <property type="project" value="UniProtKB-UniRule"/>
</dbReference>
<dbReference type="GO" id="GO:0008254">
    <property type="term" value="F:3'-nucleotidase activity"/>
    <property type="evidence" value="ECO:0007669"/>
    <property type="project" value="TreeGrafter"/>
</dbReference>
<dbReference type="EMBL" id="LS483254">
    <property type="protein sequence ID" value="SQD92606.1"/>
    <property type="molecule type" value="Genomic_DNA"/>
</dbReference>
<keyword evidence="10" id="KW-1185">Reference proteome</keyword>
<dbReference type="InterPro" id="IPR002828">
    <property type="entry name" value="SurE-like_Pase/nucleotidase"/>
</dbReference>
<feature type="binding site" evidence="7">
    <location>
        <position position="42"/>
    </location>
    <ligand>
        <name>a divalent metal cation</name>
        <dbReference type="ChEBI" id="CHEBI:60240"/>
    </ligand>
</feature>
<dbReference type="Proteomes" id="UP000249818">
    <property type="component" value="Chromosome BARAN1"/>
</dbReference>
<reference evidence="10" key="1">
    <citation type="submission" date="2018-05" db="EMBL/GenBank/DDBJ databases">
        <authorList>
            <person name="Hao L."/>
        </authorList>
    </citation>
    <scope>NUCLEOTIDE SEQUENCE [LARGE SCALE GENOMIC DNA]</scope>
</reference>
<evidence type="ECO:0000313" key="10">
    <source>
        <dbReference type="Proteomes" id="UP000249818"/>
    </source>
</evidence>
<evidence type="ECO:0000256" key="1">
    <source>
        <dbReference type="ARBA" id="ARBA00000815"/>
    </source>
</evidence>
<feature type="domain" description="Survival protein SurE-like phosphatase/nucleotidase" evidence="8">
    <location>
        <begin position="6"/>
        <end position="194"/>
    </location>
</feature>
<dbReference type="GO" id="GO:0004309">
    <property type="term" value="F:exopolyphosphatase activity"/>
    <property type="evidence" value="ECO:0007669"/>
    <property type="project" value="TreeGrafter"/>
</dbReference>
<feature type="binding site" evidence="7">
    <location>
        <position position="98"/>
    </location>
    <ligand>
        <name>a divalent metal cation</name>
        <dbReference type="ChEBI" id="CHEBI:60240"/>
    </ligand>
</feature>
<dbReference type="NCBIfam" id="NF001490">
    <property type="entry name" value="PRK00346.1-4"/>
    <property type="match status" value="1"/>
</dbReference>
<dbReference type="HAMAP" id="MF_00060">
    <property type="entry name" value="SurE"/>
    <property type="match status" value="1"/>
</dbReference>
<keyword evidence="5 7" id="KW-0547">Nucleotide-binding</keyword>
<dbReference type="AlphaFoldDB" id="A0A2X3KYL4"/>